<dbReference type="InterPro" id="IPR026444">
    <property type="entry name" value="Secre_tail"/>
</dbReference>
<dbReference type="PROSITE" id="PS50835">
    <property type="entry name" value="IG_LIKE"/>
    <property type="match status" value="2"/>
</dbReference>
<dbReference type="InterPro" id="IPR036179">
    <property type="entry name" value="Ig-like_dom_sf"/>
</dbReference>
<dbReference type="Gene3D" id="2.60.40.10">
    <property type="entry name" value="Immunoglobulins"/>
    <property type="match status" value="4"/>
</dbReference>
<accession>A0ABU3CMS7</accession>
<protein>
    <submittedName>
        <fullName evidence="4">LamG-like jellyroll fold domain-containing protein</fullName>
    </submittedName>
</protein>
<name>A0ABU3CMS7_9FLAO</name>
<evidence type="ECO:0000256" key="1">
    <source>
        <dbReference type="ARBA" id="ARBA00022729"/>
    </source>
</evidence>
<dbReference type="InterPro" id="IPR013320">
    <property type="entry name" value="ConA-like_dom_sf"/>
</dbReference>
<evidence type="ECO:0000259" key="2">
    <source>
        <dbReference type="PROSITE" id="PS50093"/>
    </source>
</evidence>
<dbReference type="SMART" id="SM00409">
    <property type="entry name" value="IG"/>
    <property type="match status" value="2"/>
</dbReference>
<evidence type="ECO:0000313" key="4">
    <source>
        <dbReference type="EMBL" id="MDT0647518.1"/>
    </source>
</evidence>
<dbReference type="Pfam" id="PF19408">
    <property type="entry name" value="PKD_6"/>
    <property type="match status" value="6"/>
</dbReference>
<keyword evidence="5" id="KW-1185">Reference proteome</keyword>
<dbReference type="NCBIfam" id="TIGR04183">
    <property type="entry name" value="Por_Secre_tail"/>
    <property type="match status" value="1"/>
</dbReference>
<evidence type="ECO:0000313" key="5">
    <source>
        <dbReference type="Proteomes" id="UP001245285"/>
    </source>
</evidence>
<dbReference type="InterPro" id="IPR000601">
    <property type="entry name" value="PKD_dom"/>
</dbReference>
<dbReference type="RefSeq" id="WP_311495623.1">
    <property type="nucleotide sequence ID" value="NZ_JAVRHO010000017.1"/>
</dbReference>
<dbReference type="SUPFAM" id="SSF48726">
    <property type="entry name" value="Immunoglobulin"/>
    <property type="match status" value="2"/>
</dbReference>
<dbReference type="CDD" id="cd00146">
    <property type="entry name" value="PKD"/>
    <property type="match status" value="1"/>
</dbReference>
<dbReference type="Pfam" id="PF13385">
    <property type="entry name" value="Laminin_G_3"/>
    <property type="match status" value="1"/>
</dbReference>
<dbReference type="PROSITE" id="PS50093">
    <property type="entry name" value="PKD"/>
    <property type="match status" value="1"/>
</dbReference>
<dbReference type="InterPro" id="IPR035986">
    <property type="entry name" value="PKD_dom_sf"/>
</dbReference>
<reference evidence="4 5" key="1">
    <citation type="submission" date="2023-09" db="EMBL/GenBank/DDBJ databases">
        <authorList>
            <person name="Rey-Velasco X."/>
        </authorList>
    </citation>
    <scope>NUCLEOTIDE SEQUENCE [LARGE SCALE GENOMIC DNA]</scope>
    <source>
        <strain evidence="4 5">F260</strain>
    </source>
</reference>
<dbReference type="Gene3D" id="2.60.120.200">
    <property type="match status" value="1"/>
</dbReference>
<organism evidence="4 5">
    <name type="scientific">Autumnicola lenta</name>
    <dbReference type="NCBI Taxonomy" id="3075593"/>
    <lineage>
        <taxon>Bacteria</taxon>
        <taxon>Pseudomonadati</taxon>
        <taxon>Bacteroidota</taxon>
        <taxon>Flavobacteriia</taxon>
        <taxon>Flavobacteriales</taxon>
        <taxon>Flavobacteriaceae</taxon>
        <taxon>Autumnicola</taxon>
    </lineage>
</organism>
<proteinExistence type="predicted"/>
<gene>
    <name evidence="4" type="ORF">RM545_12535</name>
</gene>
<dbReference type="InterPro" id="IPR013783">
    <property type="entry name" value="Ig-like_fold"/>
</dbReference>
<dbReference type="InterPro" id="IPR007110">
    <property type="entry name" value="Ig-like_dom"/>
</dbReference>
<feature type="domain" description="Ig-like" evidence="3">
    <location>
        <begin position="8"/>
        <end position="112"/>
    </location>
</feature>
<comment type="caution">
    <text evidence="4">The sequence shown here is derived from an EMBL/GenBank/DDBJ whole genome shotgun (WGS) entry which is preliminary data.</text>
</comment>
<dbReference type="EMBL" id="JAVRHO010000017">
    <property type="protein sequence ID" value="MDT0647518.1"/>
    <property type="molecule type" value="Genomic_DNA"/>
</dbReference>
<dbReference type="SUPFAM" id="SSF49299">
    <property type="entry name" value="PKD domain"/>
    <property type="match status" value="3"/>
</dbReference>
<dbReference type="SUPFAM" id="SSF49899">
    <property type="entry name" value="Concanavalin A-like lectins/glucanases"/>
    <property type="match status" value="1"/>
</dbReference>
<sequence length="3691" mass="391339">MVKNLLFPSIWIILFFLAPMEVVGQCPTSVGVTANPGTIICAGESITFTANQTGGSLLQYQWLINGNEVENETNPTFTISSLTNGQRVRVRVTSSSGGQTNCPALSSEVPITVNPIRTVSATISANNSNICPSQTVSFTISSQSNIGSGSQYEWRVNGTSQGTSNTFSSSSLVAGDNIQLWVDSSVPCTDPILSNTITISEKAGPPATPGTVSGETTICPGSIGLVYQISSVANATSYEWQLPSGWSGTSTTNSITVTSGNTGNATIKVRAKNECGNSEFQTLDVTVQDATPSQPGAISGPTSVCPGVSADYSISAVARATEYIWTLPDGSTQTTTAPNISVTTNTSGSSNISVQAKNTCGSSTKKTLNVSLKPGKPATPATITGNAAVCPGISQTYSVAAVTGATSYAWTLPTGWTGTSTSRSISVNTGTAGGNISVIAMNDCDDSDVRELSVTVDAGTPAVPEFISPLTDVCPGVAETFTVNEVAGATRYIWTLPNGWSGTSTTNTISITSANSGTGSISVQSTNGCGTSAKKAIQVAIRPPSPTMTATIQGPNNVCASTAGLTFTIPDVQYATEYVWSAPGWNITNGQGSRTVTVTSGTGAGTISVKAKNDCGESVAATKNITVTSGVPANPGTITSSLGNNTNICPPSEGITFTVSAVTGATGYSWSLPAGWEITAGANTRSITVRVTANARYQDENVSVRATNVCGQSVQTSTFSDIRVNNFILTNVGQDKTVCRVRNPISIDVQASFGSSDRLTPNFTSTGTGAFGNVPPGNKNIPTNYTITYTPSAADTLQNSITITLKVPPPTGGGSNRPCGTGEDQMIISFKDSPTASIATPAAICTGSSTNLTITGTPNSRVTYRKGTQTGLTVDIGTSGTATIASGNLTANTVFTLTGITNLDSPTCSNTSLSSAATVTVTQTPTATISYAGPYCKSLNTAQTPTLSGTNAYTGGTFTATGDLASKINTSTGAFTPTNVAAGTYTVTYTIPAAGGCPASTATTEITITPLPTAAIAYESSPFCSSDSTDKLVTLTGTNAYTGGTYSSTNGLDLNASTGLIKAASSTPGNYTVTYSLPAAAGCGVVTATTQVTVTEIPVPVISYTENQICKEDTNTYNPAITGTGIVTGGTFSAPSGLNITSAGIVNPSASTPGTYKVTYTLAPANGCSQITAENEITITPVPSVEISYAGPFCESTTGTKQVILANGTGAFENGSYSVTPAGLTINSSTGAITPSTSNAGEYNVTYTIPSGGGCESKVSETTVKITAVPRATISYPDAAFCSQDVNTYNVTYSNTDGNFENGTFTGTAGLIIDSSTGAITPEGSTPGPHTITYTIPTADGCEAVTTAVNIDIIKPVEITAQPFNVGKCAGETARLEVVAQGNDLTYQWFKDGAEVPGATSAILEYSPVDPDDAAQYYVEVSGSSPCSSVTSETVSLIVDQNIEVDSTPEDKELCVGDSASFTVDASANGGAVEYQWMRNGVELEGRTNSSLVLENISLEDEGEYTVFLEGPEGFTCSTITYTAGSLDVFEKPVPNAGNNITACYSEGAIAITDGASVTNSSAILWEADGTGTINNADELTGATYTPGPDETGTITLILTAFGNSTCTEVEVQKTLQIERLPVISAFSYSAVEFCETDSVEKEPILEGNNAFQNGSFYVTPANGLSITADGRINPSDSDPGTYQIKYSTPAGTYCYHIESEAVTVVIGLEPIADFSYNGSIYCRDTRDASQNVNPIISLTEARGENFDTFIVIDATGTVITNSGLDLNAETGAINLSNSAAGDYIIQRTLNYTDAEEDGCVAVTAEFPITISDKPIADFSYSSSEYCSDVITNPVVQLATGAVAGTFSEKDGKTGLVFSNTSTGEINIATSIPGEYIIVNTVDIVDDGCDPVYFEFPLTITRKSDATFTYTKQDYCITDQLAAVSEGFEAGGTFSSLNNTLGNKLNASTGNITWTLTDNSIAGSHTIIYKIAGKGSCEDVEHSFTINIDPIPQGGKLSFGTFGNMFVICDNPGTNYAVDLALTESVGRVAVWKYRTSTATTWSDLMIDGALFTGTMLPAAVLEDLLAAGNMESMVFRVQLGGGGCSATVFSETGIVSVISANIIKPTPVTVSDEVICIGDEITLSSTAEYLNGPDIADGGAFYRASITRDDNPWRINRDPNGQFQSSANNTKPDIWERANPRAYSTADITSPYTVRDNIRWESDGQPGFAIVSGNRTSTLETPIFNIDGFDQAILTFDQAFNLTPGASIRVEISTNGGSTYLPQALYERTGPMRSGNFGNFSAGDITTRPNNKIRIDLGNYMGQGNLRIQFKFVGARVGDVWALDNIDIPDGPRDVSTVWTDYTDPNNPVVIGRSNTETWEPTKIGLNTFEVQRFMIYNSAGDECENTTPPVEVEVFVYDSYTSTPSAASIACGTNSFNLSVAVTGGKQGSINSYPTADGFIGHWEVVNSPEGYSYNEAHFSGGINNPTAVFTPNVIGSFTVRWNLELEDANAVSECENVINEIDLNIYDKYASTATATVEACGINNISLEGTMVGQLHGAVTAYPTPDGTYGEWQVISSPTNYSYSTDHFSDLTDPSAVFTPNSVGDYILRWAIINENNTGCEHTMTNVTVTLYDSYTSTATAALDTCENNSYNLNATVTGGLQGEEGTLPTPDGTTGFWEVVESPTGYTVSEGHFVGGSSNPNAVFTPVVLGEYTLQWNLVNQNLAAECLSPATVSFKLFDSYTLTAEAEAGSCGNYAIQLTGTTTGFWQTNVTFPTQDGYIGQWRVEGGAGNFSNSDPADPIEPLNNPDAIFTATGFGTYTFYWELIPDPNHESEFIENTSCPAIAAEVIIDLQGCTALDFDGLNDRVLIDHAYPDVMSIEAWIRPKETGGTIISGPNFRITTPADVVPNSRWYHIAVSNGKLYIDGVDRSDLTLGNSAGSKTVIGAEIINGEATNFFHGWIEEVRLWKRALTVEQIQFMMNQRLIDNGAQMGEQIPMDAPGGLTYADLAGYYRLISANPDPAGLVTFDGALMPVNGETANLANAAIPGRLINMETNQENTAPLPYFSGNNGMWGTDATWARPNVWDPPHTGPIEWNIARISHNINSGSKDITVLGLLSDSGELTIANPSGAENENNSGQFLNITHYLLLNGNIDLVGESQLLQGEVGILDESSAGWLERDQQGTRSSFNYNYWSSPVSLQGEANNSNYTIAQVLRDGTDSNNPQIINFRPGHNAADNARTNAVTVSEYWLWRFNGTSDVYEEWIHIGSSGTLRTGEGFTMKGTDGNADIEIRQNYVFKGKPHNGDFTLPVGMDKNYLIGNPYPSAIDAREFILDNLNGDDVSGARNTRNVFNGVVYFWDHFAGHTHILREYVGGYAALTLAGAVPAVSIDERINANEESGTKTPQQYIPVGQGFFINTGLETTSEGEAGNSISVDAGNIEFKNSQRETVRETSDNSIFLKPIYPSKKTTKAQDERAKIRLRFDSPKGYHRQILVAADPITTDNVDLGYDAPLIEYNLDDMYWIINQREYVIQAVPDFGKERILPLGVQLEEKGNFTIAIDSRENLGEDHKIYLQDKLRDSIHDFKDGPYKEESESGFIDERFSIVFHKKEVPVPGNGEAEEEEEESIFDAINIAFKHSSRELKVYNPDLINISHVILFDLTGKKVQEFNNIATEKEVTLPVVQFPSSVYIVKLFSDKRTHNKKILMK</sequence>
<dbReference type="Proteomes" id="UP001245285">
    <property type="component" value="Unassembled WGS sequence"/>
</dbReference>
<feature type="domain" description="PKD" evidence="2">
    <location>
        <begin position="293"/>
        <end position="370"/>
    </location>
</feature>
<feature type="domain" description="Ig-like" evidence="3">
    <location>
        <begin position="1426"/>
        <end position="1523"/>
    </location>
</feature>
<dbReference type="InterPro" id="IPR045829">
    <property type="entry name" value="PKD_6"/>
</dbReference>
<dbReference type="InterPro" id="IPR003599">
    <property type="entry name" value="Ig_sub"/>
</dbReference>
<keyword evidence="1" id="KW-0732">Signal</keyword>
<evidence type="ECO:0000259" key="3">
    <source>
        <dbReference type="PROSITE" id="PS50835"/>
    </source>
</evidence>